<keyword evidence="5" id="KW-1133">Transmembrane helix</keyword>
<dbReference type="PIRSF" id="PIRSF019239">
    <property type="entry name" value="MrpE"/>
    <property type="match status" value="1"/>
</dbReference>
<proteinExistence type="inferred from homology"/>
<comment type="similarity">
    <text evidence="2">Belongs to the CPA3 antiporters (TC 2.A.63) subunit E family.</text>
</comment>
<organism evidence="7 8">
    <name type="scientific">Saltatorellus ferox</name>
    <dbReference type="NCBI Taxonomy" id="2528018"/>
    <lineage>
        <taxon>Bacteria</taxon>
        <taxon>Pseudomonadati</taxon>
        <taxon>Planctomycetota</taxon>
        <taxon>Planctomycetia</taxon>
        <taxon>Planctomycetia incertae sedis</taxon>
        <taxon>Saltatorellus</taxon>
    </lineage>
</organism>
<dbReference type="PANTHER" id="PTHR34584:SF1">
    <property type="entry name" value="NA(+)_H(+) ANTIPORTER SUBUNIT E1"/>
    <property type="match status" value="1"/>
</dbReference>
<dbReference type="InterPro" id="IPR002758">
    <property type="entry name" value="Cation_antiport_E"/>
</dbReference>
<evidence type="ECO:0000256" key="6">
    <source>
        <dbReference type="ARBA" id="ARBA00023136"/>
    </source>
</evidence>
<keyword evidence="3" id="KW-1003">Cell membrane</keyword>
<keyword evidence="4" id="KW-0812">Transmembrane</keyword>
<evidence type="ECO:0000256" key="2">
    <source>
        <dbReference type="ARBA" id="ARBA00006228"/>
    </source>
</evidence>
<keyword evidence="8" id="KW-1185">Reference proteome</keyword>
<dbReference type="PANTHER" id="PTHR34584">
    <property type="entry name" value="NA(+)/H(+) ANTIPORTER SUBUNIT E1"/>
    <property type="match status" value="1"/>
</dbReference>
<evidence type="ECO:0000256" key="1">
    <source>
        <dbReference type="ARBA" id="ARBA00004651"/>
    </source>
</evidence>
<dbReference type="EMBL" id="CP036434">
    <property type="protein sequence ID" value="QDV08826.1"/>
    <property type="molecule type" value="Genomic_DNA"/>
</dbReference>
<accession>A0A518EXJ9</accession>
<dbReference type="RefSeq" id="WP_145202153.1">
    <property type="nucleotide sequence ID" value="NZ_CP036434.1"/>
</dbReference>
<evidence type="ECO:0000256" key="5">
    <source>
        <dbReference type="ARBA" id="ARBA00022989"/>
    </source>
</evidence>
<dbReference type="AlphaFoldDB" id="A0A518EXJ9"/>
<keyword evidence="6" id="KW-0472">Membrane</keyword>
<evidence type="ECO:0000313" key="7">
    <source>
        <dbReference type="EMBL" id="QDV08826.1"/>
    </source>
</evidence>
<comment type="subcellular location">
    <subcellularLocation>
        <location evidence="1">Cell membrane</location>
        <topology evidence="1">Multi-pass membrane protein</topology>
    </subcellularLocation>
</comment>
<name>A0A518EXJ9_9BACT</name>
<dbReference type="Proteomes" id="UP000320390">
    <property type="component" value="Chromosome"/>
</dbReference>
<reference evidence="7 8" key="1">
    <citation type="submission" date="2019-02" db="EMBL/GenBank/DDBJ databases">
        <title>Deep-cultivation of Planctomycetes and their phenomic and genomic characterization uncovers novel biology.</title>
        <authorList>
            <person name="Wiegand S."/>
            <person name="Jogler M."/>
            <person name="Boedeker C."/>
            <person name="Pinto D."/>
            <person name="Vollmers J."/>
            <person name="Rivas-Marin E."/>
            <person name="Kohn T."/>
            <person name="Peeters S.H."/>
            <person name="Heuer A."/>
            <person name="Rast P."/>
            <person name="Oberbeckmann S."/>
            <person name="Bunk B."/>
            <person name="Jeske O."/>
            <person name="Meyerdierks A."/>
            <person name="Storesund J.E."/>
            <person name="Kallscheuer N."/>
            <person name="Luecker S."/>
            <person name="Lage O.M."/>
            <person name="Pohl T."/>
            <person name="Merkel B.J."/>
            <person name="Hornburger P."/>
            <person name="Mueller R.-W."/>
            <person name="Bruemmer F."/>
            <person name="Labrenz M."/>
            <person name="Spormann A.M."/>
            <person name="Op den Camp H."/>
            <person name="Overmann J."/>
            <person name="Amann R."/>
            <person name="Jetten M.S.M."/>
            <person name="Mascher T."/>
            <person name="Medema M.H."/>
            <person name="Devos D.P."/>
            <person name="Kaster A.-K."/>
            <person name="Ovreas L."/>
            <person name="Rohde M."/>
            <person name="Galperin M.Y."/>
            <person name="Jogler C."/>
        </authorList>
    </citation>
    <scope>NUCLEOTIDE SEQUENCE [LARGE SCALE GENOMIC DNA]</scope>
    <source>
        <strain evidence="7 8">Poly30</strain>
    </source>
</reference>
<dbReference type="Pfam" id="PF01899">
    <property type="entry name" value="MNHE"/>
    <property type="match status" value="1"/>
</dbReference>
<evidence type="ECO:0000256" key="3">
    <source>
        <dbReference type="ARBA" id="ARBA00022475"/>
    </source>
</evidence>
<protein>
    <submittedName>
        <fullName evidence="7">Na(+)/H(+) antiporter subunit E</fullName>
    </submittedName>
</protein>
<evidence type="ECO:0000313" key="8">
    <source>
        <dbReference type="Proteomes" id="UP000320390"/>
    </source>
</evidence>
<sequence>MRHLSLALLLTALWISMSGHFEGIILALGALSVMLVMWLSGRMGVIDSEGVPIRMLPRITPYLTWLFKEIIVTNIDMAKLVLSREIRIQPEVVEFTLHQKSDVSRALLANSITLTPGTVTMDLDDEHMYVHALTRAAAVDLVDGEMRGRVRRVEGAPS</sequence>
<dbReference type="GO" id="GO:0008324">
    <property type="term" value="F:monoatomic cation transmembrane transporter activity"/>
    <property type="evidence" value="ECO:0007669"/>
    <property type="project" value="InterPro"/>
</dbReference>
<evidence type="ECO:0000256" key="4">
    <source>
        <dbReference type="ARBA" id="ARBA00022692"/>
    </source>
</evidence>
<gene>
    <name evidence="7" type="primary">mrpE</name>
    <name evidence="7" type="ORF">Poly30_43810</name>
</gene>
<dbReference type="OrthoDB" id="9800498at2"/>
<dbReference type="GO" id="GO:0005886">
    <property type="term" value="C:plasma membrane"/>
    <property type="evidence" value="ECO:0007669"/>
    <property type="project" value="UniProtKB-SubCell"/>
</dbReference>